<keyword evidence="2" id="KW-1133">Transmembrane helix</keyword>
<keyword evidence="2" id="KW-0812">Transmembrane</keyword>
<keyword evidence="2" id="KW-0472">Membrane</keyword>
<evidence type="ECO:0000313" key="3">
    <source>
        <dbReference type="EMBL" id="SHJ17316.1"/>
    </source>
</evidence>
<feature type="region of interest" description="Disordered" evidence="1">
    <location>
        <begin position="1"/>
        <end position="39"/>
    </location>
</feature>
<sequence>MSNLKNSTQKEMNKNKTTPTFDSQKESQNVDFTGYTHQDTTNSVNEEIGREDMVDKGSVKKIEKPLKVFGGFCIAVFIAAMIFSYKPAVNKSSEAKEALKNKVSTSLSAGTILLNKDENVGQQDYTINHKSENKESKIWVWDYAAEDGDYVQVLVNGTPVSEAFMIKHKPKEIIVPATGDIQIKGIKDGGGGITYAVRYELNGTNYFNSAPEGEYNTYTLVKE</sequence>
<reference evidence="3 4" key="1">
    <citation type="submission" date="2016-11" db="EMBL/GenBank/DDBJ databases">
        <authorList>
            <person name="Jaros S."/>
            <person name="Januszkiewicz K."/>
            <person name="Wedrychowicz H."/>
        </authorList>
    </citation>
    <scope>NUCLEOTIDE SEQUENCE [LARGE SCALE GENOMIC DNA]</scope>
    <source>
        <strain evidence="3 4">DSM 21864</strain>
    </source>
</reference>
<dbReference type="OrthoDB" id="6556312at2"/>
<evidence type="ECO:0000256" key="2">
    <source>
        <dbReference type="SAM" id="Phobius"/>
    </source>
</evidence>
<protein>
    <submittedName>
        <fullName evidence="3">Uncharacterized protein</fullName>
    </submittedName>
</protein>
<proteinExistence type="predicted"/>
<dbReference type="STRING" id="1121298.SAMN05444401_2373"/>
<gene>
    <name evidence="3" type="ORF">SAMN05444401_2373</name>
</gene>
<name>A0A1M6H569_9CLOT</name>
<accession>A0A1M6H569</accession>
<dbReference type="Proteomes" id="UP000184080">
    <property type="component" value="Unassembled WGS sequence"/>
</dbReference>
<feature type="transmembrane region" description="Helical" evidence="2">
    <location>
        <begin position="66"/>
        <end position="85"/>
    </location>
</feature>
<keyword evidence="4" id="KW-1185">Reference proteome</keyword>
<organism evidence="3 4">
    <name type="scientific">Clostridium amylolyticum</name>
    <dbReference type="NCBI Taxonomy" id="1121298"/>
    <lineage>
        <taxon>Bacteria</taxon>
        <taxon>Bacillati</taxon>
        <taxon>Bacillota</taxon>
        <taxon>Clostridia</taxon>
        <taxon>Eubacteriales</taxon>
        <taxon>Clostridiaceae</taxon>
        <taxon>Clostridium</taxon>
    </lineage>
</organism>
<dbReference type="RefSeq" id="WP_073006763.1">
    <property type="nucleotide sequence ID" value="NZ_FQZO01000003.1"/>
</dbReference>
<evidence type="ECO:0000256" key="1">
    <source>
        <dbReference type="SAM" id="MobiDB-lite"/>
    </source>
</evidence>
<dbReference type="AlphaFoldDB" id="A0A1M6H569"/>
<evidence type="ECO:0000313" key="4">
    <source>
        <dbReference type="Proteomes" id="UP000184080"/>
    </source>
</evidence>
<dbReference type="EMBL" id="FQZO01000003">
    <property type="protein sequence ID" value="SHJ17316.1"/>
    <property type="molecule type" value="Genomic_DNA"/>
</dbReference>